<evidence type="ECO:0000256" key="2">
    <source>
        <dbReference type="ARBA" id="ARBA00022516"/>
    </source>
</evidence>
<evidence type="ECO:0000256" key="7">
    <source>
        <dbReference type="ARBA" id="ARBA00023209"/>
    </source>
</evidence>
<proteinExistence type="inferred from homology"/>
<dbReference type="Pfam" id="PF02666">
    <property type="entry name" value="PS_Dcarbxylase"/>
    <property type="match status" value="1"/>
</dbReference>
<evidence type="ECO:0000256" key="10">
    <source>
        <dbReference type="ARBA" id="ARBA00023317"/>
    </source>
</evidence>
<dbReference type="GO" id="GO:0004609">
    <property type="term" value="F:phosphatidylserine decarboxylase activity"/>
    <property type="evidence" value="ECO:0007669"/>
    <property type="project" value="UniProtKB-UniRule"/>
</dbReference>
<sequence length="227" mass="24840">MISRTGHYEYIAREAYPFLIPIFLASVAAWWWAHPWASILFLGLGVATACFFRNPERAIPQQEGVIVAPADGVIAEIAAPTASENLPNEPLVRISTFMSIFNVHVNRFPVAGTVKKIQHVPGRFLDARKSEASSVNERNSVVIGADIGDIEVVQVAGKIARRIACWIYEGDSLKRGDRFGLIRFGSRVDVFIPSHLTVSVTKGQKVVGGVTVIAQYPSPQSSAPRED</sequence>
<comment type="pathway">
    <text evidence="11">Phospholipid metabolism; phosphatidylethanolamine biosynthesis; phosphatidylethanolamine from CDP-diacylglycerol: step 2/2.</text>
</comment>
<comment type="similarity">
    <text evidence="11">Belongs to the phosphatidylserine decarboxylase family. PSD-A subfamily.</text>
</comment>
<protein>
    <recommendedName>
        <fullName evidence="11">Phosphatidylserine decarboxylase proenzyme</fullName>
        <ecNumber evidence="11">4.1.1.65</ecNumber>
    </recommendedName>
    <component>
        <recommendedName>
            <fullName evidence="11">Phosphatidylserine decarboxylase alpha chain</fullName>
        </recommendedName>
    </component>
    <component>
        <recommendedName>
            <fullName evidence="11">Phosphatidylserine decarboxylase beta chain</fullName>
        </recommendedName>
    </component>
</protein>
<dbReference type="UniPathway" id="UPA00558">
    <property type="reaction ID" value="UER00616"/>
</dbReference>
<dbReference type="EC" id="4.1.1.65" evidence="11"/>
<keyword evidence="5 11" id="KW-0472">Membrane</keyword>
<evidence type="ECO:0000256" key="4">
    <source>
        <dbReference type="ARBA" id="ARBA00023098"/>
    </source>
</evidence>
<accession>A0A7C4AQA9</accession>
<comment type="subcellular location">
    <subcellularLocation>
        <location evidence="11">Cell membrane</location>
        <topology evidence="11">Peripheral membrane protein</topology>
    </subcellularLocation>
</comment>
<dbReference type="PANTHER" id="PTHR35809">
    <property type="entry name" value="ARCHAETIDYLSERINE DECARBOXYLASE PROENZYME-RELATED"/>
    <property type="match status" value="1"/>
</dbReference>
<evidence type="ECO:0000256" key="11">
    <source>
        <dbReference type="HAMAP-Rule" id="MF_00664"/>
    </source>
</evidence>
<feature type="modified residue" description="Pyruvic acid (Ser); by autocatalysis" evidence="11">
    <location>
        <position position="186"/>
    </location>
</feature>
<name>A0A7C4AQA9_9BACT</name>
<dbReference type="InterPro" id="IPR033175">
    <property type="entry name" value="PSD-A"/>
</dbReference>
<comment type="cofactor">
    <cofactor evidence="11">
        <name>pyruvate</name>
        <dbReference type="ChEBI" id="CHEBI:15361"/>
    </cofactor>
    <text evidence="11">Binds 1 pyruvoyl group covalently per subunit.</text>
</comment>
<dbReference type="InterPro" id="IPR003817">
    <property type="entry name" value="PS_Dcarbxylase"/>
</dbReference>
<keyword evidence="9 11" id="KW-1208">Phospholipid metabolism</keyword>
<feature type="site" description="Cleavage (non-hydrolytic); by autocatalysis" evidence="11">
    <location>
        <begin position="185"/>
        <end position="186"/>
    </location>
</feature>
<feature type="chain" id="PRO_5028547228" description="Phosphatidylserine decarboxylase beta chain" evidence="11">
    <location>
        <begin position="1"/>
        <end position="185"/>
    </location>
</feature>
<comment type="function">
    <text evidence="11">Catalyzes the formation of phosphatidylethanolamine (PtdEtn) from phosphatidylserine (PtdSer).</text>
</comment>
<dbReference type="AlphaFoldDB" id="A0A7C4AQA9"/>
<organism evidence="13">
    <name type="scientific">Desulfomonile tiedjei</name>
    <dbReference type="NCBI Taxonomy" id="2358"/>
    <lineage>
        <taxon>Bacteria</taxon>
        <taxon>Pseudomonadati</taxon>
        <taxon>Thermodesulfobacteriota</taxon>
        <taxon>Desulfomonilia</taxon>
        <taxon>Desulfomonilales</taxon>
        <taxon>Desulfomonilaceae</taxon>
        <taxon>Desulfomonile</taxon>
    </lineage>
</organism>
<comment type="PTM">
    <text evidence="11">Is synthesized initially as an inactive proenzyme. Formation of the active enzyme involves a self-maturation process in which the active site pyruvoyl group is generated from an internal serine residue via an autocatalytic post-translational modification. Two non-identical subunits are generated from the proenzyme in this reaction, and the pyruvate is formed at the N-terminus of the alpha chain, which is derived from the carboxyl end of the proenzyme. The post-translation cleavage follows an unusual pathway, termed non-hydrolytic serinolysis, in which the side chain hydroxyl group of the serine supplies its oxygen atom to form the C-terminus of the beta chain, while the remainder of the serine residue undergoes an oxidative deamination to produce ammonia and the pyruvoyl prosthetic group on the alpha chain.</text>
</comment>
<dbReference type="GO" id="GO:0006646">
    <property type="term" value="P:phosphatidylethanolamine biosynthetic process"/>
    <property type="evidence" value="ECO:0007669"/>
    <property type="project" value="UniProtKB-UniRule"/>
</dbReference>
<comment type="subunit">
    <text evidence="11">Heterodimer of a large membrane-associated beta subunit and a small pyruvoyl-containing alpha subunit.</text>
</comment>
<keyword evidence="7 11" id="KW-0594">Phospholipid biosynthesis</keyword>
<dbReference type="GO" id="GO:0005886">
    <property type="term" value="C:plasma membrane"/>
    <property type="evidence" value="ECO:0007669"/>
    <property type="project" value="UniProtKB-SubCell"/>
</dbReference>
<reference evidence="13" key="1">
    <citation type="journal article" date="2020" name="mSystems">
        <title>Genome- and Community-Level Interaction Insights into Carbon Utilization and Element Cycling Functions of Hydrothermarchaeota in Hydrothermal Sediment.</title>
        <authorList>
            <person name="Zhou Z."/>
            <person name="Liu Y."/>
            <person name="Xu W."/>
            <person name="Pan J."/>
            <person name="Luo Z.H."/>
            <person name="Li M."/>
        </authorList>
    </citation>
    <scope>NUCLEOTIDE SEQUENCE [LARGE SCALE GENOMIC DNA]</scope>
    <source>
        <strain evidence="13">SpSt-769</strain>
    </source>
</reference>
<keyword evidence="6 11" id="KW-0865">Zymogen</keyword>
<evidence type="ECO:0000256" key="6">
    <source>
        <dbReference type="ARBA" id="ARBA00023145"/>
    </source>
</evidence>
<comment type="caution">
    <text evidence="13">The sequence shown here is derived from an EMBL/GenBank/DDBJ whole genome shotgun (WGS) entry which is preliminary data.</text>
</comment>
<dbReference type="EMBL" id="DTGT01000031">
    <property type="protein sequence ID" value="HGH59864.1"/>
    <property type="molecule type" value="Genomic_DNA"/>
</dbReference>
<dbReference type="NCBIfam" id="NF003685">
    <property type="entry name" value="PRK05305.2-5"/>
    <property type="match status" value="1"/>
</dbReference>
<gene>
    <name evidence="11" type="primary">psd</name>
    <name evidence="13" type="ORF">ENV54_01045</name>
</gene>
<keyword evidence="2 11" id="KW-0444">Lipid biosynthesis</keyword>
<keyword evidence="4 11" id="KW-0443">Lipid metabolism</keyword>
<evidence type="ECO:0000256" key="3">
    <source>
        <dbReference type="ARBA" id="ARBA00022793"/>
    </source>
</evidence>
<evidence type="ECO:0000313" key="13">
    <source>
        <dbReference type="EMBL" id="HGH59864.1"/>
    </source>
</evidence>
<dbReference type="NCBIfam" id="NF003678">
    <property type="entry name" value="PRK05305.1-2"/>
    <property type="match status" value="1"/>
</dbReference>
<keyword evidence="1 11" id="KW-1003">Cell membrane</keyword>
<keyword evidence="8 11" id="KW-0456">Lyase</keyword>
<keyword evidence="12" id="KW-0812">Transmembrane</keyword>
<keyword evidence="3 11" id="KW-0210">Decarboxylase</keyword>
<evidence type="ECO:0000256" key="5">
    <source>
        <dbReference type="ARBA" id="ARBA00023136"/>
    </source>
</evidence>
<evidence type="ECO:0000256" key="1">
    <source>
        <dbReference type="ARBA" id="ARBA00022475"/>
    </source>
</evidence>
<keyword evidence="10 11" id="KW-0670">Pyruvate</keyword>
<feature type="active site" description="Schiff-base intermediate with substrate; via pyruvic acid" evidence="11">
    <location>
        <position position="186"/>
    </location>
</feature>
<feature type="chain" id="PRO_5028547227" description="Phosphatidylserine decarboxylase alpha chain" evidence="11">
    <location>
        <begin position="186"/>
        <end position="227"/>
    </location>
</feature>
<evidence type="ECO:0000256" key="12">
    <source>
        <dbReference type="SAM" id="Phobius"/>
    </source>
</evidence>
<dbReference type="PANTHER" id="PTHR35809:SF1">
    <property type="entry name" value="ARCHAETIDYLSERINE DECARBOXYLASE PROENZYME-RELATED"/>
    <property type="match status" value="1"/>
</dbReference>
<feature type="transmembrane region" description="Helical" evidence="12">
    <location>
        <begin position="12"/>
        <end position="30"/>
    </location>
</feature>
<comment type="catalytic activity">
    <reaction evidence="11">
        <text>a 1,2-diacyl-sn-glycero-3-phospho-L-serine + H(+) = a 1,2-diacyl-sn-glycero-3-phosphoethanolamine + CO2</text>
        <dbReference type="Rhea" id="RHEA:20828"/>
        <dbReference type="ChEBI" id="CHEBI:15378"/>
        <dbReference type="ChEBI" id="CHEBI:16526"/>
        <dbReference type="ChEBI" id="CHEBI:57262"/>
        <dbReference type="ChEBI" id="CHEBI:64612"/>
        <dbReference type="EC" id="4.1.1.65"/>
    </reaction>
</comment>
<dbReference type="HAMAP" id="MF_00664">
    <property type="entry name" value="PS_decarb_PSD_A"/>
    <property type="match status" value="1"/>
</dbReference>
<evidence type="ECO:0000256" key="8">
    <source>
        <dbReference type="ARBA" id="ARBA00023239"/>
    </source>
</evidence>
<evidence type="ECO:0000256" key="9">
    <source>
        <dbReference type="ARBA" id="ARBA00023264"/>
    </source>
</evidence>
<keyword evidence="12" id="KW-1133">Transmembrane helix</keyword>